<proteinExistence type="predicted"/>
<dbReference type="EMBL" id="CP006842">
    <property type="protein sequence ID" value="AHW64081.1"/>
    <property type="molecule type" value="Genomic_DNA"/>
</dbReference>
<accession>X5EBR5</accession>
<keyword evidence="2" id="KW-0732">Signal</keyword>
<keyword evidence="3" id="KW-0449">Lipoprotein</keyword>
<dbReference type="RefSeq" id="WP_052539902.1">
    <property type="nucleotide sequence ID" value="NZ_CP006842.1"/>
</dbReference>
<dbReference type="PROSITE" id="PS51257">
    <property type="entry name" value="PROKAR_LIPOPROTEIN"/>
    <property type="match status" value="1"/>
</dbReference>
<organism evidence="3 4">
    <name type="scientific">Corynebacterium glyciniphilum AJ 3170</name>
    <dbReference type="NCBI Taxonomy" id="1404245"/>
    <lineage>
        <taxon>Bacteria</taxon>
        <taxon>Bacillati</taxon>
        <taxon>Actinomycetota</taxon>
        <taxon>Actinomycetes</taxon>
        <taxon>Mycobacteriales</taxon>
        <taxon>Corynebacteriaceae</taxon>
        <taxon>Corynebacterium</taxon>
    </lineage>
</organism>
<evidence type="ECO:0000256" key="1">
    <source>
        <dbReference type="SAM" id="MobiDB-lite"/>
    </source>
</evidence>
<dbReference type="KEGG" id="cgy:CGLY_08180"/>
<feature type="region of interest" description="Disordered" evidence="1">
    <location>
        <begin position="295"/>
        <end position="361"/>
    </location>
</feature>
<evidence type="ECO:0000313" key="3">
    <source>
        <dbReference type="EMBL" id="AHW64081.1"/>
    </source>
</evidence>
<dbReference type="GO" id="GO:1904680">
    <property type="term" value="F:peptide transmembrane transporter activity"/>
    <property type="evidence" value="ECO:0007669"/>
    <property type="project" value="TreeGrafter"/>
</dbReference>
<dbReference type="Gene3D" id="3.10.105.10">
    <property type="entry name" value="Dipeptide-binding Protein, Domain 3"/>
    <property type="match status" value="1"/>
</dbReference>
<feature type="region of interest" description="Disordered" evidence="1">
    <location>
        <begin position="427"/>
        <end position="452"/>
    </location>
</feature>
<feature type="signal peptide" evidence="2">
    <location>
        <begin position="1"/>
        <end position="23"/>
    </location>
</feature>
<reference evidence="3 4" key="1">
    <citation type="journal article" date="2015" name="Int. J. Syst. Evol. Microbiol.">
        <title>Revisiting Corynebacterium glyciniphilum (ex Kubota et al., 1972) sp. nov., nom. rev., isolated from putrefied banana.</title>
        <authorList>
            <person name="Al-Dilaimi A."/>
            <person name="Bednarz H."/>
            <person name="Lomker A."/>
            <person name="Niehaus K."/>
            <person name="Kalinowski J."/>
            <person name="Ruckert C."/>
        </authorList>
    </citation>
    <scope>NUCLEOTIDE SEQUENCE [LARGE SCALE GENOMIC DNA]</scope>
    <source>
        <strain evidence="3">AJ 3170</strain>
    </source>
</reference>
<feature type="compositionally biased region" description="Low complexity" evidence="1">
    <location>
        <begin position="587"/>
        <end position="605"/>
    </location>
</feature>
<dbReference type="PANTHER" id="PTHR30290:SF65">
    <property type="entry name" value="MONOACYL PHOSPHATIDYLINOSITOL TETRAMANNOSIDE-BINDING PROTEIN LPQW-RELATED"/>
    <property type="match status" value="1"/>
</dbReference>
<dbReference type="eggNOG" id="COG4166">
    <property type="taxonomic scope" value="Bacteria"/>
</dbReference>
<dbReference type="HOGENOM" id="CLU_017028_11_2_11"/>
<dbReference type="PANTHER" id="PTHR30290">
    <property type="entry name" value="PERIPLASMIC BINDING COMPONENT OF ABC TRANSPORTER"/>
    <property type="match status" value="1"/>
</dbReference>
<dbReference type="SUPFAM" id="SSF53850">
    <property type="entry name" value="Periplasmic binding protein-like II"/>
    <property type="match status" value="2"/>
</dbReference>
<feature type="chain" id="PRO_5038965752" evidence="2">
    <location>
        <begin position="24"/>
        <end position="605"/>
    </location>
</feature>
<dbReference type="InterPro" id="IPR039424">
    <property type="entry name" value="SBP_5"/>
</dbReference>
<protein>
    <submittedName>
        <fullName evidence="3">ABC-type peptide transporter, substrate binding lipoprotein</fullName>
    </submittedName>
</protein>
<feature type="region of interest" description="Disordered" evidence="1">
    <location>
        <begin position="585"/>
        <end position="605"/>
    </location>
</feature>
<dbReference type="AlphaFoldDB" id="X5EBR5"/>
<name>X5EBR5_9CORY</name>
<evidence type="ECO:0000313" key="4">
    <source>
        <dbReference type="Proteomes" id="UP000023703"/>
    </source>
</evidence>
<dbReference type="Gene3D" id="3.40.190.10">
    <property type="entry name" value="Periplasmic binding protein-like II"/>
    <property type="match status" value="1"/>
</dbReference>
<feature type="compositionally biased region" description="Low complexity" evidence="1">
    <location>
        <begin position="303"/>
        <end position="334"/>
    </location>
</feature>
<gene>
    <name evidence="3" type="ORF">CGLY_08180</name>
</gene>
<dbReference type="GO" id="GO:0015833">
    <property type="term" value="P:peptide transport"/>
    <property type="evidence" value="ECO:0007669"/>
    <property type="project" value="TreeGrafter"/>
</dbReference>
<dbReference type="STRING" id="1404245.CGLY_08180"/>
<keyword evidence="4" id="KW-1185">Reference proteome</keyword>
<dbReference type="OrthoDB" id="7888869at2"/>
<evidence type="ECO:0000256" key="2">
    <source>
        <dbReference type="SAM" id="SignalP"/>
    </source>
</evidence>
<feature type="compositionally biased region" description="Polar residues" evidence="1">
    <location>
        <begin position="440"/>
        <end position="449"/>
    </location>
</feature>
<dbReference type="Proteomes" id="UP000023703">
    <property type="component" value="Chromosome"/>
</dbReference>
<sequence length="605" mass="62985">MTHRFRRPAVLLTATALTFGVVACTSDDGAEDAADPLFGYALPRPIVTLNAASALGAATDAAKVSARLYPGAYLTGPDGRLLPNTDLVTATPSADNGDVVDYRISESATYSDGAPVVCDDFLLTWVAAKYPALFSSDLGLTERVKDINCDAGDRDFSIEFDRGMGSRYRELFSVGEVLPSHTVGQRAGVDNVVEAIDSGNSDQLAALGQAWSSTFTVAETDPAEVPTYGPFRVSSRGEDGSLVLTVNPEWAGVRPGLDEVVMWSGPGAGIDGPDFEQLAADYQLYVADIPPETDPVAAGLAVPSDTSGSPGSSGSSDTPSDTETTEPSDTSDSPNSGDADDEGIRAGADETAPDLSDADDVSGRFAVTRDSGTRVDSLTLADSGIFESPENRQAFARCVDRQAMAQAVESESGIAVDQAPFRTIAPGAQTGENLGDVAARNNNTDTAPTSERLGGSTIRVGYFADVARYAAMVDTLVDSCAAADVTVEPVPLTVDDFGELGSDYDILLETRSAFGQNPEVSFPASSGASGTATVRQLRDAENTLADATSTVPLTAEPRSVAVDRGLSNVVDNPGETGMSWNMDRWVSPDFPTSTAPSATTAEDTP</sequence>